<organism evidence="1 2">
    <name type="scientific">Mycolicibacterium arenosum</name>
    <dbReference type="NCBI Taxonomy" id="2952157"/>
    <lineage>
        <taxon>Bacteria</taxon>
        <taxon>Bacillati</taxon>
        <taxon>Actinomycetota</taxon>
        <taxon>Actinomycetes</taxon>
        <taxon>Mycobacteriales</taxon>
        <taxon>Mycobacteriaceae</taxon>
        <taxon>Mycolicibacterium</taxon>
    </lineage>
</organism>
<sequence length="171" mass="17705">MTVSLVLASNPASLVTASGEVSAGAAEVDERIATERSRLEGLSATWTGTASAAALDHAESMLAAQRRYRDTLHALQGELAAAGGELVHLRSEVADLVAGVEATLFHIADDGTTTPGPILATLAKLSPVLAMDVRLRGLTLQTAIQTALEKFDAADRAAAHQLRQITRGLAG</sequence>
<proteinExistence type="predicted"/>
<gene>
    <name evidence="1" type="ORF">NM203_17075</name>
</gene>
<name>A0ABT1M4W5_9MYCO</name>
<keyword evidence="2" id="KW-1185">Reference proteome</keyword>
<dbReference type="Pfam" id="PF06013">
    <property type="entry name" value="WXG100"/>
    <property type="match status" value="1"/>
</dbReference>
<dbReference type="SUPFAM" id="SSF140453">
    <property type="entry name" value="EsxAB dimer-like"/>
    <property type="match status" value="1"/>
</dbReference>
<dbReference type="RefSeq" id="WP_255061210.1">
    <property type="nucleotide sequence ID" value="NZ_JANDBD010000006.1"/>
</dbReference>
<dbReference type="Proteomes" id="UP001651690">
    <property type="component" value="Unassembled WGS sequence"/>
</dbReference>
<evidence type="ECO:0000313" key="2">
    <source>
        <dbReference type="Proteomes" id="UP001651690"/>
    </source>
</evidence>
<accession>A0ABT1M4W5</accession>
<comment type="caution">
    <text evidence="1">The sequence shown here is derived from an EMBL/GenBank/DDBJ whole genome shotgun (WGS) entry which is preliminary data.</text>
</comment>
<reference evidence="1 2" key="1">
    <citation type="submission" date="2022-06" db="EMBL/GenBank/DDBJ databases">
        <title>Mycolicibacterium sp. CAU 1645 isolated from seawater.</title>
        <authorList>
            <person name="Kim W."/>
        </authorList>
    </citation>
    <scope>NUCLEOTIDE SEQUENCE [LARGE SCALE GENOMIC DNA]</scope>
    <source>
        <strain evidence="1 2">CAU 1645</strain>
    </source>
</reference>
<dbReference type="Gene3D" id="1.10.287.1060">
    <property type="entry name" value="ESAT-6-like"/>
    <property type="match status" value="1"/>
</dbReference>
<dbReference type="InterPro" id="IPR036689">
    <property type="entry name" value="ESAT-6-like_sf"/>
</dbReference>
<evidence type="ECO:0000313" key="1">
    <source>
        <dbReference type="EMBL" id="MCP9273905.1"/>
    </source>
</evidence>
<dbReference type="EMBL" id="JANDBD010000006">
    <property type="protein sequence ID" value="MCP9273905.1"/>
    <property type="molecule type" value="Genomic_DNA"/>
</dbReference>
<dbReference type="InterPro" id="IPR010310">
    <property type="entry name" value="T7SS_ESAT-6-like"/>
</dbReference>
<protein>
    <submittedName>
        <fullName evidence="1">WXG100 family type VII secretion target</fullName>
    </submittedName>
</protein>